<dbReference type="RefSeq" id="WP_170834826.1">
    <property type="nucleotide sequence ID" value="NZ_FOHU01000014.1"/>
</dbReference>
<dbReference type="GO" id="GO:0005524">
    <property type="term" value="F:ATP binding"/>
    <property type="evidence" value="ECO:0007669"/>
    <property type="project" value="UniProtKB-KW"/>
</dbReference>
<keyword evidence="2" id="KW-0808">Transferase</keyword>
<keyword evidence="4" id="KW-0418">Kinase</keyword>
<keyword evidence="5" id="KW-0067">ATP-binding</keyword>
<dbReference type="STRING" id="426128.SAMN05660297_02779"/>
<organism evidence="6 7">
    <name type="scientific">Natronincola peptidivorans</name>
    <dbReference type="NCBI Taxonomy" id="426128"/>
    <lineage>
        <taxon>Bacteria</taxon>
        <taxon>Bacillati</taxon>
        <taxon>Bacillota</taxon>
        <taxon>Clostridia</taxon>
        <taxon>Peptostreptococcales</taxon>
        <taxon>Natronincolaceae</taxon>
        <taxon>Natronincola</taxon>
    </lineage>
</organism>
<dbReference type="Proteomes" id="UP000199568">
    <property type="component" value="Unassembled WGS sequence"/>
</dbReference>
<gene>
    <name evidence="6" type="ORF">SAMN05660297_02779</name>
</gene>
<dbReference type="AlphaFoldDB" id="A0A1I0FEK2"/>
<evidence type="ECO:0000256" key="2">
    <source>
        <dbReference type="ARBA" id="ARBA00022679"/>
    </source>
</evidence>
<evidence type="ECO:0000313" key="6">
    <source>
        <dbReference type="EMBL" id="SET56344.1"/>
    </source>
</evidence>
<keyword evidence="3" id="KW-0547">Nucleotide-binding</keyword>
<sequence length="57" mass="6536">MNFEKLKLNTIEECNKSLIKVNDGSSSQKTIELYIGIASEVCTIMIEKYHKEINKSK</sequence>
<reference evidence="6 7" key="1">
    <citation type="submission" date="2016-10" db="EMBL/GenBank/DDBJ databases">
        <authorList>
            <person name="de Groot N.N."/>
        </authorList>
    </citation>
    <scope>NUCLEOTIDE SEQUENCE [LARGE SCALE GENOMIC DNA]</scope>
    <source>
        <strain evidence="6 7">DSM 18979</strain>
    </source>
</reference>
<proteinExistence type="predicted"/>
<keyword evidence="7" id="KW-1185">Reference proteome</keyword>
<dbReference type="PROSITE" id="PS01075">
    <property type="entry name" value="ACETATE_KINASE_1"/>
    <property type="match status" value="1"/>
</dbReference>
<dbReference type="InterPro" id="IPR023865">
    <property type="entry name" value="Aliphatic_acid_kinase_CS"/>
</dbReference>
<dbReference type="GO" id="GO:0016301">
    <property type="term" value="F:kinase activity"/>
    <property type="evidence" value="ECO:0007669"/>
    <property type="project" value="UniProtKB-KW"/>
</dbReference>
<name>A0A1I0FEK2_9FIRM</name>
<evidence type="ECO:0000313" key="7">
    <source>
        <dbReference type="Proteomes" id="UP000199568"/>
    </source>
</evidence>
<evidence type="ECO:0000256" key="5">
    <source>
        <dbReference type="ARBA" id="ARBA00022840"/>
    </source>
</evidence>
<protein>
    <submittedName>
        <fullName evidence="6">Uncharacterized protein</fullName>
    </submittedName>
</protein>
<evidence type="ECO:0000256" key="3">
    <source>
        <dbReference type="ARBA" id="ARBA00022741"/>
    </source>
</evidence>
<dbReference type="EMBL" id="FOHU01000014">
    <property type="protein sequence ID" value="SET56344.1"/>
    <property type="molecule type" value="Genomic_DNA"/>
</dbReference>
<evidence type="ECO:0000256" key="4">
    <source>
        <dbReference type="ARBA" id="ARBA00022777"/>
    </source>
</evidence>
<keyword evidence="1" id="KW-0963">Cytoplasm</keyword>
<accession>A0A1I0FEK2</accession>
<evidence type="ECO:0000256" key="1">
    <source>
        <dbReference type="ARBA" id="ARBA00022490"/>
    </source>
</evidence>
<dbReference type="GO" id="GO:0016774">
    <property type="term" value="F:phosphotransferase activity, carboxyl group as acceptor"/>
    <property type="evidence" value="ECO:0007669"/>
    <property type="project" value="InterPro"/>
</dbReference>